<keyword evidence="3" id="KW-0378">Hydrolase</keyword>
<proteinExistence type="predicted"/>
<keyword evidence="1" id="KW-0732">Signal</keyword>
<dbReference type="InterPro" id="IPR000073">
    <property type="entry name" value="AB_hydrolase_1"/>
</dbReference>
<protein>
    <submittedName>
        <fullName evidence="3">Alpha/beta hydrolase</fullName>
    </submittedName>
</protein>
<dbReference type="SUPFAM" id="SSF53474">
    <property type="entry name" value="alpha/beta-Hydrolases"/>
    <property type="match status" value="1"/>
</dbReference>
<gene>
    <name evidence="3" type="ORF">A8C56_16180</name>
</gene>
<dbReference type="STRING" id="1176587.A8C56_16180"/>
<dbReference type="InterPro" id="IPR050471">
    <property type="entry name" value="AB_hydrolase"/>
</dbReference>
<name>A0A1A9I6G4_9BACT</name>
<organism evidence="3 4">
    <name type="scientific">Niabella ginsenosidivorans</name>
    <dbReference type="NCBI Taxonomy" id="1176587"/>
    <lineage>
        <taxon>Bacteria</taxon>
        <taxon>Pseudomonadati</taxon>
        <taxon>Bacteroidota</taxon>
        <taxon>Chitinophagia</taxon>
        <taxon>Chitinophagales</taxon>
        <taxon>Chitinophagaceae</taxon>
        <taxon>Niabella</taxon>
    </lineage>
</organism>
<dbReference type="InterPro" id="IPR029058">
    <property type="entry name" value="AB_hydrolase_fold"/>
</dbReference>
<dbReference type="EMBL" id="CP015772">
    <property type="protein sequence ID" value="ANH82291.1"/>
    <property type="molecule type" value="Genomic_DNA"/>
</dbReference>
<dbReference type="RefSeq" id="WP_067758224.1">
    <property type="nucleotide sequence ID" value="NZ_CP015772.1"/>
</dbReference>
<dbReference type="PANTHER" id="PTHR43433">
    <property type="entry name" value="HYDROLASE, ALPHA/BETA FOLD FAMILY PROTEIN"/>
    <property type="match status" value="1"/>
</dbReference>
<evidence type="ECO:0000259" key="2">
    <source>
        <dbReference type="Pfam" id="PF12697"/>
    </source>
</evidence>
<evidence type="ECO:0000313" key="4">
    <source>
        <dbReference type="Proteomes" id="UP000077667"/>
    </source>
</evidence>
<dbReference type="KEGG" id="nia:A8C56_16180"/>
<dbReference type="PANTHER" id="PTHR43433:SF5">
    <property type="entry name" value="AB HYDROLASE-1 DOMAIN-CONTAINING PROTEIN"/>
    <property type="match status" value="1"/>
</dbReference>
<evidence type="ECO:0000313" key="3">
    <source>
        <dbReference type="EMBL" id="ANH82291.1"/>
    </source>
</evidence>
<dbReference type="Proteomes" id="UP000077667">
    <property type="component" value="Chromosome"/>
</dbReference>
<dbReference type="PRINTS" id="PR00111">
    <property type="entry name" value="ABHYDROLASE"/>
</dbReference>
<dbReference type="AlphaFoldDB" id="A0A1A9I6G4"/>
<keyword evidence="4" id="KW-1185">Reference proteome</keyword>
<reference evidence="3 4" key="1">
    <citation type="submission" date="2016-05" db="EMBL/GenBank/DDBJ databases">
        <title>Niabella ginsenosidivorans BS26 whole genome sequencing.</title>
        <authorList>
            <person name="Im W.T."/>
            <person name="Siddiqi M.Z."/>
        </authorList>
    </citation>
    <scope>NUCLEOTIDE SEQUENCE [LARGE SCALE GENOMIC DNA]</scope>
    <source>
        <strain evidence="3 4">BS26</strain>
    </source>
</reference>
<feature type="domain" description="AB hydrolase-1" evidence="2">
    <location>
        <begin position="58"/>
        <end position="276"/>
    </location>
</feature>
<evidence type="ECO:0000256" key="1">
    <source>
        <dbReference type="SAM" id="SignalP"/>
    </source>
</evidence>
<accession>A0A1A9I6G4</accession>
<sequence length="291" mass="31411">MKKLFNTCNPLKSVLLIAIIMFATSQSNGQPIHPSDSGYAPVNGIKVYYEVYGEGRPVILLHGAFMTISGNWGALIPELSKTRKVIAVELQGHGHTPFSDRKLSHATLAKDVEGVMDYLKIDSADVAGYSFGGAVAYQFAIQSPKRLRKLVIISATYKSDGWLPAINNGFKAMKPELFANTPMKAAYDAVAPDTTKWTKFLEQMIACAATPFNLGDSNIAKIAAPVLIISGDNDGLDKIELAKTYQLLGGGVAADLQSMPKSQLAIVPSQGHVSLMMQTTTILNYLNGFLK</sequence>
<feature type="chain" id="PRO_5008389940" evidence="1">
    <location>
        <begin position="30"/>
        <end position="291"/>
    </location>
</feature>
<dbReference type="Pfam" id="PF12697">
    <property type="entry name" value="Abhydrolase_6"/>
    <property type="match status" value="1"/>
</dbReference>
<dbReference type="Gene3D" id="3.40.50.1820">
    <property type="entry name" value="alpha/beta hydrolase"/>
    <property type="match status" value="1"/>
</dbReference>
<dbReference type="GO" id="GO:0016787">
    <property type="term" value="F:hydrolase activity"/>
    <property type="evidence" value="ECO:0007669"/>
    <property type="project" value="UniProtKB-KW"/>
</dbReference>
<feature type="signal peptide" evidence="1">
    <location>
        <begin position="1"/>
        <end position="29"/>
    </location>
</feature>